<name>A0AAX1US00_CERSP</name>
<dbReference type="SMART" id="SM00493">
    <property type="entry name" value="TOPRIM"/>
    <property type="match status" value="1"/>
</dbReference>
<dbReference type="EMBL" id="QWGP01000001">
    <property type="protein sequence ID" value="RHZ98854.1"/>
    <property type="molecule type" value="Genomic_DNA"/>
</dbReference>
<dbReference type="Pfam" id="PF06048">
    <property type="entry name" value="DUF927"/>
    <property type="match status" value="1"/>
</dbReference>
<evidence type="ECO:0000313" key="3">
    <source>
        <dbReference type="EMBL" id="RHZ98854.1"/>
    </source>
</evidence>
<proteinExistence type="predicted"/>
<evidence type="ECO:0000313" key="4">
    <source>
        <dbReference type="Proteomes" id="UP000266305"/>
    </source>
</evidence>
<dbReference type="InterPro" id="IPR006171">
    <property type="entry name" value="TOPRIM_dom"/>
</dbReference>
<protein>
    <submittedName>
        <fullName evidence="3">DUF927 domain-containing protein</fullName>
    </submittedName>
</protein>
<organism evidence="3 4">
    <name type="scientific">Cereibacter sphaeroides</name>
    <name type="common">Rhodobacter sphaeroides</name>
    <dbReference type="NCBI Taxonomy" id="1063"/>
    <lineage>
        <taxon>Bacteria</taxon>
        <taxon>Pseudomonadati</taxon>
        <taxon>Pseudomonadota</taxon>
        <taxon>Alphaproteobacteria</taxon>
        <taxon>Rhodobacterales</taxon>
        <taxon>Paracoccaceae</taxon>
        <taxon>Cereibacter</taxon>
    </lineage>
</organism>
<dbReference type="CDD" id="cd00188">
    <property type="entry name" value="TOPRIM"/>
    <property type="match status" value="1"/>
</dbReference>
<sequence>MGRLCDRRSRRRSNLAGRLPRRKNTGRRRARTGQDVGDRDLTEMFTKLSPDELAKAGAAPKPDEKRPIVPVPADAPPMNFRHPTFGKPSKVWRYTMADGSLVGYVGRFDYRLEDGSPAKEVLPITFCEVTGKRPAWRSKGFPEPRPLYRLHEFAERPEAAVLICEGEKCADAAAELLPEMICTTPPGGAKAPSKADWVCMKGRRVIIATDADQPGREFGDEVARLVRDAGAAEVLHLPGEALRQDAAEGYDIADAVEDGITADQVRRAIRAYDDPGEEDWPFRVNRRGVWKRTDRQDKETGEIKSDWRPICTELHVLADTRNVEGEDWGRLLKLTDRDGKSKTWAMPMSLLAGDGTAIRDRLYSMGLVGQPTKFAREGLLEYIATARPKEKARCVARIGWGGDAFVLPSRTMGDF</sequence>
<evidence type="ECO:0000259" key="2">
    <source>
        <dbReference type="SMART" id="SM00493"/>
    </source>
</evidence>
<feature type="compositionally biased region" description="Basic residues" evidence="1">
    <location>
        <begin position="8"/>
        <end position="31"/>
    </location>
</feature>
<dbReference type="Proteomes" id="UP000266305">
    <property type="component" value="Unassembled WGS sequence"/>
</dbReference>
<dbReference type="InterPro" id="IPR009270">
    <property type="entry name" value="DUF927"/>
</dbReference>
<feature type="region of interest" description="Disordered" evidence="1">
    <location>
        <begin position="1"/>
        <end position="82"/>
    </location>
</feature>
<evidence type="ECO:0000256" key="1">
    <source>
        <dbReference type="SAM" id="MobiDB-lite"/>
    </source>
</evidence>
<dbReference type="AlphaFoldDB" id="A0AAX1US00"/>
<feature type="domain" description="Toprim" evidence="2">
    <location>
        <begin position="159"/>
        <end position="231"/>
    </location>
</feature>
<accession>A0AAX1US00</accession>
<comment type="caution">
    <text evidence="3">The sequence shown here is derived from an EMBL/GenBank/DDBJ whole genome shotgun (WGS) entry which is preliminary data.</text>
</comment>
<reference evidence="3 4" key="1">
    <citation type="submission" date="2018-08" db="EMBL/GenBank/DDBJ databases">
        <title>Draft genome sequence of Rhodobacter sphaeroides FY.</title>
        <authorList>
            <person name="Rayyan A."/>
            <person name="Meyer T.E."/>
            <person name="Kyndt J.A."/>
        </authorList>
    </citation>
    <scope>NUCLEOTIDE SEQUENCE [LARGE SCALE GENOMIC DNA]</scope>
    <source>
        <strain evidence="3 4">FY</strain>
    </source>
</reference>
<dbReference type="Gene3D" id="3.40.1360.10">
    <property type="match status" value="1"/>
</dbReference>
<gene>
    <name evidence="3" type="ORF">D1114_01855</name>
</gene>